<sequence length="98" mass="10643">MRAPRGATVPFHVFFFFFFLLVVTSQPSFALPANGLRGTTEPCLGGIGNSIERRVTKDPSPEKAEIAERYRFLLLNLLPKGQKTAPSGPSGGTYSLNS</sequence>
<dbReference type="EMBL" id="JADCNM010000009">
    <property type="protein sequence ID" value="KAG0468042.1"/>
    <property type="molecule type" value="Genomic_DNA"/>
</dbReference>
<evidence type="ECO:0000256" key="1">
    <source>
        <dbReference type="SAM" id="SignalP"/>
    </source>
</evidence>
<feature type="signal peptide" evidence="1">
    <location>
        <begin position="1"/>
        <end position="30"/>
    </location>
</feature>
<feature type="chain" id="PRO_5032672098" evidence="1">
    <location>
        <begin position="31"/>
        <end position="98"/>
    </location>
</feature>
<organism evidence="2 3">
    <name type="scientific">Vanilla planifolia</name>
    <name type="common">Vanilla</name>
    <dbReference type="NCBI Taxonomy" id="51239"/>
    <lineage>
        <taxon>Eukaryota</taxon>
        <taxon>Viridiplantae</taxon>
        <taxon>Streptophyta</taxon>
        <taxon>Embryophyta</taxon>
        <taxon>Tracheophyta</taxon>
        <taxon>Spermatophyta</taxon>
        <taxon>Magnoliopsida</taxon>
        <taxon>Liliopsida</taxon>
        <taxon>Asparagales</taxon>
        <taxon>Orchidaceae</taxon>
        <taxon>Vanilloideae</taxon>
        <taxon>Vanilleae</taxon>
        <taxon>Vanilla</taxon>
    </lineage>
</organism>
<dbReference type="Proteomes" id="UP000639772">
    <property type="component" value="Chromosome 9"/>
</dbReference>
<dbReference type="AlphaFoldDB" id="A0A835QHW8"/>
<name>A0A835QHW8_VANPL</name>
<proteinExistence type="predicted"/>
<keyword evidence="1" id="KW-0732">Signal</keyword>
<reference evidence="2 3" key="1">
    <citation type="journal article" date="2020" name="Nat. Food">
        <title>A phased Vanilla planifolia genome enables genetic improvement of flavour and production.</title>
        <authorList>
            <person name="Hasing T."/>
            <person name="Tang H."/>
            <person name="Brym M."/>
            <person name="Khazi F."/>
            <person name="Huang T."/>
            <person name="Chambers A.H."/>
        </authorList>
    </citation>
    <scope>NUCLEOTIDE SEQUENCE [LARGE SCALE GENOMIC DNA]</scope>
    <source>
        <tissue evidence="2">Leaf</tissue>
    </source>
</reference>
<comment type="caution">
    <text evidence="2">The sequence shown here is derived from an EMBL/GenBank/DDBJ whole genome shotgun (WGS) entry which is preliminary data.</text>
</comment>
<protein>
    <submittedName>
        <fullName evidence="2">Uncharacterized protein</fullName>
    </submittedName>
</protein>
<accession>A0A835QHW8</accession>
<evidence type="ECO:0000313" key="2">
    <source>
        <dbReference type="EMBL" id="KAG0468042.1"/>
    </source>
</evidence>
<evidence type="ECO:0000313" key="3">
    <source>
        <dbReference type="Proteomes" id="UP000639772"/>
    </source>
</evidence>
<gene>
    <name evidence="2" type="ORF">HPP92_017370</name>
</gene>